<sequence>MATLYFIFLRGVNCIFPLSGHWMLSLRSEMKVPAIIWSNAFFMSRISVSYNLWESCNILQQLNGYMEGAELRHLYGLRYQLILQPLDRG</sequence>
<organism evidence="1 2">
    <name type="scientific">Engystomops pustulosus</name>
    <name type="common">Tungara frog</name>
    <name type="synonym">Physalaemus pustulosus</name>
    <dbReference type="NCBI Taxonomy" id="76066"/>
    <lineage>
        <taxon>Eukaryota</taxon>
        <taxon>Metazoa</taxon>
        <taxon>Chordata</taxon>
        <taxon>Craniata</taxon>
        <taxon>Vertebrata</taxon>
        <taxon>Euteleostomi</taxon>
        <taxon>Amphibia</taxon>
        <taxon>Batrachia</taxon>
        <taxon>Anura</taxon>
        <taxon>Neobatrachia</taxon>
        <taxon>Hyloidea</taxon>
        <taxon>Leptodactylidae</taxon>
        <taxon>Leiuperinae</taxon>
        <taxon>Engystomops</taxon>
    </lineage>
</organism>
<evidence type="ECO:0000313" key="2">
    <source>
        <dbReference type="Proteomes" id="UP000824782"/>
    </source>
</evidence>
<comment type="caution">
    <text evidence="1">The sequence shown here is derived from an EMBL/GenBank/DDBJ whole genome shotgun (WGS) entry which is preliminary data.</text>
</comment>
<proteinExistence type="predicted"/>
<reference evidence="1" key="1">
    <citation type="thesis" date="2020" institute="ProQuest LLC" country="789 East Eisenhower Parkway, Ann Arbor, MI, USA">
        <title>Comparative Genomics and Chromosome Evolution.</title>
        <authorList>
            <person name="Mudd A.B."/>
        </authorList>
    </citation>
    <scope>NUCLEOTIDE SEQUENCE</scope>
    <source>
        <strain evidence="1">237g6f4</strain>
        <tissue evidence="1">Blood</tissue>
    </source>
</reference>
<name>A0AAV7ADF4_ENGPU</name>
<protein>
    <submittedName>
        <fullName evidence="1">Uncharacterized protein</fullName>
    </submittedName>
</protein>
<keyword evidence="2" id="KW-1185">Reference proteome</keyword>
<dbReference type="EMBL" id="WNYA01000009">
    <property type="protein sequence ID" value="KAG8557106.1"/>
    <property type="molecule type" value="Genomic_DNA"/>
</dbReference>
<gene>
    <name evidence="1" type="ORF">GDO81_018334</name>
</gene>
<accession>A0AAV7ADF4</accession>
<dbReference type="AlphaFoldDB" id="A0AAV7ADF4"/>
<dbReference type="Proteomes" id="UP000824782">
    <property type="component" value="Unassembled WGS sequence"/>
</dbReference>
<evidence type="ECO:0000313" key="1">
    <source>
        <dbReference type="EMBL" id="KAG8557106.1"/>
    </source>
</evidence>